<evidence type="ECO:0000256" key="4">
    <source>
        <dbReference type="SAM" id="MobiDB-lite"/>
    </source>
</evidence>
<feature type="repeat" description="ANK" evidence="3">
    <location>
        <begin position="194"/>
        <end position="226"/>
    </location>
</feature>
<reference evidence="5" key="2">
    <citation type="submission" date="2023-05" db="EMBL/GenBank/DDBJ databases">
        <authorList>
            <person name="Fouks B."/>
        </authorList>
    </citation>
    <scope>NUCLEOTIDE SEQUENCE</scope>
    <source>
        <strain evidence="5">Stay&amp;Tobe</strain>
        <tissue evidence="5">Testes</tissue>
    </source>
</reference>
<dbReference type="PANTHER" id="PTHR24171">
    <property type="entry name" value="ANKYRIN REPEAT DOMAIN-CONTAINING PROTEIN 39-RELATED"/>
    <property type="match status" value="1"/>
</dbReference>
<evidence type="ECO:0008006" key="7">
    <source>
        <dbReference type="Google" id="ProtNLM"/>
    </source>
</evidence>
<evidence type="ECO:0000256" key="1">
    <source>
        <dbReference type="ARBA" id="ARBA00022737"/>
    </source>
</evidence>
<proteinExistence type="predicted"/>
<reference evidence="5" key="1">
    <citation type="journal article" date="2023" name="IScience">
        <title>Live-bearing cockroach genome reveals convergent evolutionary mechanisms linked to viviparity in insects and beyond.</title>
        <authorList>
            <person name="Fouks B."/>
            <person name="Harrison M.C."/>
            <person name="Mikhailova A.A."/>
            <person name="Marchal E."/>
            <person name="English S."/>
            <person name="Carruthers M."/>
            <person name="Jennings E.C."/>
            <person name="Chiamaka E.L."/>
            <person name="Frigard R.A."/>
            <person name="Pippel M."/>
            <person name="Attardo G.M."/>
            <person name="Benoit J.B."/>
            <person name="Bornberg-Bauer E."/>
            <person name="Tobe S.S."/>
        </authorList>
    </citation>
    <scope>NUCLEOTIDE SEQUENCE</scope>
    <source>
        <strain evidence="5">Stay&amp;Tobe</strain>
    </source>
</reference>
<gene>
    <name evidence="5" type="ORF">L9F63_004502</name>
</gene>
<keyword evidence="2 3" id="KW-0040">ANK repeat</keyword>
<feature type="compositionally biased region" description="Polar residues" evidence="4">
    <location>
        <begin position="13"/>
        <end position="26"/>
    </location>
</feature>
<organism evidence="5 6">
    <name type="scientific">Diploptera punctata</name>
    <name type="common">Pacific beetle cockroach</name>
    <dbReference type="NCBI Taxonomy" id="6984"/>
    <lineage>
        <taxon>Eukaryota</taxon>
        <taxon>Metazoa</taxon>
        <taxon>Ecdysozoa</taxon>
        <taxon>Arthropoda</taxon>
        <taxon>Hexapoda</taxon>
        <taxon>Insecta</taxon>
        <taxon>Pterygota</taxon>
        <taxon>Neoptera</taxon>
        <taxon>Polyneoptera</taxon>
        <taxon>Dictyoptera</taxon>
        <taxon>Blattodea</taxon>
        <taxon>Blaberoidea</taxon>
        <taxon>Blaberidae</taxon>
        <taxon>Diplopterinae</taxon>
        <taxon>Diploptera</taxon>
    </lineage>
</organism>
<evidence type="ECO:0000256" key="3">
    <source>
        <dbReference type="PROSITE-ProRule" id="PRU00023"/>
    </source>
</evidence>
<keyword evidence="1" id="KW-0677">Repeat</keyword>
<dbReference type="SMART" id="SM00248">
    <property type="entry name" value="ANK"/>
    <property type="match status" value="3"/>
</dbReference>
<sequence>MNGSLENKETFDGASSQLRPPSQNKCISDESVGPASSIQPPANLVFNLENYKKTLQSIFEAEMFQTRDPQLGFPWMFHPCKNVLSPAGFDPTTLGIRGGLYSGMQHDFKRKVKHFFYRTRQFKKTRTMGERRLLQAASLNKLGMVAALLHSGVDLNVRDVEERSPLLLAARRGCSEVVRLLLEKGADPNLRDTCGNNALHLAAHTNNVRVVTMLLDAGTDLRNIDNQGRSPLQVALLKLKQLQRGETNENSNLVTEARQVVEIMLLRLKKTGGQKIEAGIIGCFHYSRLLLSHIKEAETGVSDLLPTLANLSLEIRK</sequence>
<evidence type="ECO:0000256" key="2">
    <source>
        <dbReference type="ARBA" id="ARBA00023043"/>
    </source>
</evidence>
<dbReference type="PROSITE" id="PS50088">
    <property type="entry name" value="ANK_REPEAT"/>
    <property type="match status" value="3"/>
</dbReference>
<protein>
    <recommendedName>
        <fullName evidence="7">Ankyrin repeat domain-containing protein 54</fullName>
    </recommendedName>
</protein>
<dbReference type="InterPro" id="IPR036770">
    <property type="entry name" value="Ankyrin_rpt-contain_sf"/>
</dbReference>
<dbReference type="Gene3D" id="1.25.40.20">
    <property type="entry name" value="Ankyrin repeat-containing domain"/>
    <property type="match status" value="1"/>
</dbReference>
<dbReference type="SUPFAM" id="SSF48403">
    <property type="entry name" value="Ankyrin repeat"/>
    <property type="match status" value="1"/>
</dbReference>
<dbReference type="PROSITE" id="PS50297">
    <property type="entry name" value="ANK_REP_REGION"/>
    <property type="match status" value="2"/>
</dbReference>
<keyword evidence="6" id="KW-1185">Reference proteome</keyword>
<dbReference type="AlphaFoldDB" id="A0AAD7ZFR5"/>
<dbReference type="InterPro" id="IPR002110">
    <property type="entry name" value="Ankyrin_rpt"/>
</dbReference>
<feature type="repeat" description="ANK" evidence="3">
    <location>
        <begin position="161"/>
        <end position="193"/>
    </location>
</feature>
<comment type="caution">
    <text evidence="5">The sequence shown here is derived from an EMBL/GenBank/DDBJ whole genome shotgun (WGS) entry which is preliminary data.</text>
</comment>
<evidence type="ECO:0000313" key="5">
    <source>
        <dbReference type="EMBL" id="KAJ9579830.1"/>
    </source>
</evidence>
<dbReference type="PANTHER" id="PTHR24171:SF9">
    <property type="entry name" value="ANKYRIN REPEAT DOMAIN-CONTAINING PROTEIN 39"/>
    <property type="match status" value="1"/>
</dbReference>
<feature type="region of interest" description="Disordered" evidence="4">
    <location>
        <begin position="1"/>
        <end position="34"/>
    </location>
</feature>
<feature type="repeat" description="ANK" evidence="3">
    <location>
        <begin position="128"/>
        <end position="160"/>
    </location>
</feature>
<dbReference type="Pfam" id="PF13637">
    <property type="entry name" value="Ank_4"/>
    <property type="match status" value="1"/>
</dbReference>
<dbReference type="EMBL" id="JASPKZ010008374">
    <property type="protein sequence ID" value="KAJ9579830.1"/>
    <property type="molecule type" value="Genomic_DNA"/>
</dbReference>
<feature type="compositionally biased region" description="Basic and acidic residues" evidence="4">
    <location>
        <begin position="1"/>
        <end position="11"/>
    </location>
</feature>
<accession>A0AAD7ZFR5</accession>
<evidence type="ECO:0000313" key="6">
    <source>
        <dbReference type="Proteomes" id="UP001233999"/>
    </source>
</evidence>
<name>A0AAD7ZFR5_DIPPU</name>
<dbReference type="Proteomes" id="UP001233999">
    <property type="component" value="Unassembled WGS sequence"/>
</dbReference>